<protein>
    <submittedName>
        <fullName evidence="2">Uncharacterized protein</fullName>
    </submittedName>
</protein>
<reference evidence="3" key="2">
    <citation type="submission" date="2015-01" db="EMBL/GenBank/DDBJ databases">
        <title>Evolutionary Origins and Diversification of the Mycorrhizal Mutualists.</title>
        <authorList>
            <consortium name="DOE Joint Genome Institute"/>
            <consortium name="Mycorrhizal Genomics Consortium"/>
            <person name="Kohler A."/>
            <person name="Kuo A."/>
            <person name="Nagy L.G."/>
            <person name="Floudas D."/>
            <person name="Copeland A."/>
            <person name="Barry K.W."/>
            <person name="Cichocki N."/>
            <person name="Veneault-Fourrey C."/>
            <person name="LaButti K."/>
            <person name="Lindquist E.A."/>
            <person name="Lipzen A."/>
            <person name="Lundell T."/>
            <person name="Morin E."/>
            <person name="Murat C."/>
            <person name="Riley R."/>
            <person name="Ohm R."/>
            <person name="Sun H."/>
            <person name="Tunlid A."/>
            <person name="Henrissat B."/>
            <person name="Grigoriev I.V."/>
            <person name="Hibbett D.S."/>
            <person name="Martin F."/>
        </authorList>
    </citation>
    <scope>NUCLEOTIDE SEQUENCE [LARGE SCALE GENOMIC DNA]</scope>
    <source>
        <strain evidence="3">MAFF 305830</strain>
    </source>
</reference>
<feature type="region of interest" description="Disordered" evidence="1">
    <location>
        <begin position="1"/>
        <end position="38"/>
    </location>
</feature>
<dbReference type="HOGENOM" id="CLU_035340_1_0_1"/>
<dbReference type="OrthoDB" id="3160712at2759"/>
<dbReference type="InterPro" id="IPR053729">
    <property type="entry name" value="MAD2L1BP_domain_sf"/>
</dbReference>
<dbReference type="STRING" id="933852.A0A0C3B2Y9"/>
<dbReference type="Proteomes" id="UP000054097">
    <property type="component" value="Unassembled WGS sequence"/>
</dbReference>
<feature type="compositionally biased region" description="Polar residues" evidence="1">
    <location>
        <begin position="196"/>
        <end position="210"/>
    </location>
</feature>
<dbReference type="Gene3D" id="3.30.900.20">
    <property type="match status" value="1"/>
</dbReference>
<reference evidence="2 3" key="1">
    <citation type="submission" date="2014-04" db="EMBL/GenBank/DDBJ databases">
        <authorList>
            <consortium name="DOE Joint Genome Institute"/>
            <person name="Kuo A."/>
            <person name="Zuccaro A."/>
            <person name="Kohler A."/>
            <person name="Nagy L.G."/>
            <person name="Floudas D."/>
            <person name="Copeland A."/>
            <person name="Barry K.W."/>
            <person name="Cichocki N."/>
            <person name="Veneault-Fourrey C."/>
            <person name="LaButti K."/>
            <person name="Lindquist E.A."/>
            <person name="Lipzen A."/>
            <person name="Lundell T."/>
            <person name="Morin E."/>
            <person name="Murat C."/>
            <person name="Sun H."/>
            <person name="Tunlid A."/>
            <person name="Henrissat B."/>
            <person name="Grigoriev I.V."/>
            <person name="Hibbett D.S."/>
            <person name="Martin F."/>
            <person name="Nordberg H.P."/>
            <person name="Cantor M.N."/>
            <person name="Hua S.X."/>
        </authorList>
    </citation>
    <scope>NUCLEOTIDE SEQUENCE [LARGE SCALE GENOMIC DNA]</scope>
    <source>
        <strain evidence="2 3">MAFF 305830</strain>
    </source>
</reference>
<dbReference type="EMBL" id="KN824305">
    <property type="protein sequence ID" value="KIM26554.1"/>
    <property type="molecule type" value="Genomic_DNA"/>
</dbReference>
<dbReference type="AlphaFoldDB" id="A0A0C3B2Y9"/>
<feature type="region of interest" description="Disordered" evidence="1">
    <location>
        <begin position="169"/>
        <end position="263"/>
    </location>
</feature>
<name>A0A0C3B2Y9_SERVB</name>
<keyword evidence="3" id="KW-1185">Reference proteome</keyword>
<proteinExistence type="predicted"/>
<evidence type="ECO:0000313" key="2">
    <source>
        <dbReference type="EMBL" id="KIM26554.1"/>
    </source>
</evidence>
<feature type="compositionally biased region" description="Basic residues" evidence="1">
    <location>
        <begin position="25"/>
        <end position="34"/>
    </location>
</feature>
<accession>A0A0C3B2Y9</accession>
<evidence type="ECO:0000256" key="1">
    <source>
        <dbReference type="SAM" id="MobiDB-lite"/>
    </source>
</evidence>
<gene>
    <name evidence="2" type="ORF">M408DRAFT_330515</name>
</gene>
<sequence length="381" mass="41739">MSHDANSAEYQPLAPLNTLGGRTPHGLKSRKANKPLKENKPAMEVCDVTLDEVVDLELAGRLTATAIEQFLFFLNQVPFPVSRLAKLPTSNDKNRRLRNDFINAHKKLLQDMRSGLSTLSSISGEDSSHAIQVVITLGSIMMPRATMLFQMPGIEKDLTKRPPIVENQLSGVTIPGDEPPPDSDSDPEDGSSSSGNPANTVKESTVSTPAIGSVFVPFQDTDPVIGPSEGSPSTPPARRKVLTGRRSGLSNVPRTSEVADENQTSKARLDKRFRTAERDLTMAISNLDLLTDEIELSKVYVYLRAPRTFELDGWHPRPSAAKVLDTLIRYPQVDSLASSKLAKMNASVVNVKLANKDPPQEDHHAGDYLWLEWDGKLMGVE</sequence>
<feature type="compositionally biased region" description="Acidic residues" evidence="1">
    <location>
        <begin position="179"/>
        <end position="189"/>
    </location>
</feature>
<organism evidence="2 3">
    <name type="scientific">Serendipita vermifera MAFF 305830</name>
    <dbReference type="NCBI Taxonomy" id="933852"/>
    <lineage>
        <taxon>Eukaryota</taxon>
        <taxon>Fungi</taxon>
        <taxon>Dikarya</taxon>
        <taxon>Basidiomycota</taxon>
        <taxon>Agaricomycotina</taxon>
        <taxon>Agaricomycetes</taxon>
        <taxon>Sebacinales</taxon>
        <taxon>Serendipitaceae</taxon>
        <taxon>Serendipita</taxon>
    </lineage>
</organism>
<evidence type="ECO:0000313" key="3">
    <source>
        <dbReference type="Proteomes" id="UP000054097"/>
    </source>
</evidence>